<dbReference type="InterPro" id="IPR008929">
    <property type="entry name" value="Chondroitin_lyas"/>
</dbReference>
<dbReference type="InterPro" id="IPR012480">
    <property type="entry name" value="Hepar_II_III_C"/>
</dbReference>
<dbReference type="GO" id="GO:0016829">
    <property type="term" value="F:lyase activity"/>
    <property type="evidence" value="ECO:0007669"/>
    <property type="project" value="UniProtKB-KW"/>
</dbReference>
<accession>A0ABV8HC30</accession>
<dbReference type="InterPro" id="IPR031680">
    <property type="entry name" value="Hepar_II_III_N"/>
</dbReference>
<evidence type="ECO:0000256" key="1">
    <source>
        <dbReference type="ARBA" id="ARBA00004418"/>
    </source>
</evidence>
<protein>
    <submittedName>
        <fullName evidence="7">Alginate lyase family protein</fullName>
    </submittedName>
</protein>
<evidence type="ECO:0000313" key="7">
    <source>
        <dbReference type="EMBL" id="MFC4028452.1"/>
    </source>
</evidence>
<evidence type="ECO:0000313" key="8">
    <source>
        <dbReference type="Proteomes" id="UP001595793"/>
    </source>
</evidence>
<keyword evidence="4 7" id="KW-0456">Lyase</keyword>
<dbReference type="EMBL" id="JBHSAS010000009">
    <property type="protein sequence ID" value="MFC4028452.1"/>
    <property type="molecule type" value="Genomic_DNA"/>
</dbReference>
<evidence type="ECO:0000256" key="2">
    <source>
        <dbReference type="ARBA" id="ARBA00022729"/>
    </source>
</evidence>
<evidence type="ECO:0000259" key="5">
    <source>
        <dbReference type="Pfam" id="PF07940"/>
    </source>
</evidence>
<proteinExistence type="predicted"/>
<keyword evidence="8" id="KW-1185">Reference proteome</keyword>
<organism evidence="7 8">
    <name type="scientific">Zunongwangia endophytica</name>
    <dbReference type="NCBI Taxonomy" id="1808945"/>
    <lineage>
        <taxon>Bacteria</taxon>
        <taxon>Pseudomonadati</taxon>
        <taxon>Bacteroidota</taxon>
        <taxon>Flavobacteriia</taxon>
        <taxon>Flavobacteriales</taxon>
        <taxon>Flavobacteriaceae</taxon>
        <taxon>Zunongwangia</taxon>
    </lineage>
</organism>
<dbReference type="Proteomes" id="UP001595793">
    <property type="component" value="Unassembled WGS sequence"/>
</dbReference>
<evidence type="ECO:0000256" key="3">
    <source>
        <dbReference type="ARBA" id="ARBA00022764"/>
    </source>
</evidence>
<gene>
    <name evidence="7" type="ORF">ACFOS1_13610</name>
</gene>
<keyword evidence="2" id="KW-0732">Signal</keyword>
<comment type="subcellular location">
    <subcellularLocation>
        <location evidence="1">Periplasm</location>
    </subcellularLocation>
</comment>
<name>A0ABV8HC30_9FLAO</name>
<feature type="domain" description="Heparinase II/III-like C-terminal" evidence="5">
    <location>
        <begin position="386"/>
        <end position="568"/>
    </location>
</feature>
<sequence>MKSLGFYYNRIKSISVQELLFYRTFQFFNQNIKLKYLKNNSKKSYKLNVPVIDWNTNDFTVDYEYNIFNKVTVNLKESIDWYSDPYTNKRHPLMYFTLYNKQNYDLYGDVKYISDIGRLHFLPFLALNFFNNKNNESLDVIRKHVNSFNRDVKFLYSIHWTSGIEVAIRNINLIYTLLILDQIAEVDEILKNEIKELIFKGVTFLRNNLSLYSSANNHLLAELCGLAVFDLIFETNHNKYVKWFLKEVDRQFNEDGVNFELSTGYHAETLDYTLVVISLIQKLKLGYLYNIESLREKIIAGGCFLFNCEVYNLSHFGDCDDGHLIYPFMDKNFDYHKSILQSIDILYDTKYSTSEVIDSRNLLLFGGDVVCSKIRKVIDEPVDTIFKDSGYLFLYDNKSKTKLTFDFGAIGDNLLSAHGHSDQLSFTLGVNSKPVFVDNGTFQYHERYKNFRDYFRGVYAHNTLSVNGENHAKILTRMSWDKTSKAKLLQYKNNNEEAFVLVSSDVYKERFGVTLVRGINFNKRNRKIIISDEIINPQNKEISIDSIFNIHPSLSLTEKNEDGFQLINGVSLNVLNKKSLLSYESGNIEPLLAWFSEKFEHKEVGLTVISKFKNNMSEKMDYVITF</sequence>
<dbReference type="Pfam" id="PF07940">
    <property type="entry name" value="Hepar_II_III_C"/>
    <property type="match status" value="1"/>
</dbReference>
<reference evidence="8" key="1">
    <citation type="journal article" date="2019" name="Int. J. Syst. Evol. Microbiol.">
        <title>The Global Catalogue of Microorganisms (GCM) 10K type strain sequencing project: providing services to taxonomists for standard genome sequencing and annotation.</title>
        <authorList>
            <consortium name="The Broad Institute Genomics Platform"/>
            <consortium name="The Broad Institute Genome Sequencing Center for Infectious Disease"/>
            <person name="Wu L."/>
            <person name="Ma J."/>
        </authorList>
    </citation>
    <scope>NUCLEOTIDE SEQUENCE [LARGE SCALE GENOMIC DNA]</scope>
    <source>
        <strain evidence="8">CECT 9128</strain>
    </source>
</reference>
<keyword evidence="3" id="KW-0574">Periplasm</keyword>
<dbReference type="PANTHER" id="PTHR39210:SF1">
    <property type="entry name" value="HEPARIN-SULFATE LYASE"/>
    <property type="match status" value="1"/>
</dbReference>
<dbReference type="SUPFAM" id="SSF48230">
    <property type="entry name" value="Chondroitin AC/alginate lyase"/>
    <property type="match status" value="1"/>
</dbReference>
<feature type="domain" description="Heparin-sulfate lyase N-terminal" evidence="6">
    <location>
        <begin position="157"/>
        <end position="281"/>
    </location>
</feature>
<dbReference type="RefSeq" id="WP_290236378.1">
    <property type="nucleotide sequence ID" value="NZ_JAUFPZ010000002.1"/>
</dbReference>
<dbReference type="Gene3D" id="1.50.10.100">
    <property type="entry name" value="Chondroitin AC/alginate lyase"/>
    <property type="match status" value="1"/>
</dbReference>
<evidence type="ECO:0000259" key="6">
    <source>
        <dbReference type="Pfam" id="PF16889"/>
    </source>
</evidence>
<dbReference type="PANTHER" id="PTHR39210">
    <property type="entry name" value="HEPARIN-SULFATE LYASE"/>
    <property type="match status" value="1"/>
</dbReference>
<evidence type="ECO:0000256" key="4">
    <source>
        <dbReference type="ARBA" id="ARBA00023239"/>
    </source>
</evidence>
<comment type="caution">
    <text evidence="7">The sequence shown here is derived from an EMBL/GenBank/DDBJ whole genome shotgun (WGS) entry which is preliminary data.</text>
</comment>
<dbReference type="Pfam" id="PF16889">
    <property type="entry name" value="Hepar_II_III_N"/>
    <property type="match status" value="1"/>
</dbReference>
<dbReference type="Gene3D" id="2.70.98.70">
    <property type="match status" value="1"/>
</dbReference>